<dbReference type="RefSeq" id="WP_106337592.1">
    <property type="nucleotide sequence ID" value="NZ_PVZS01000013.1"/>
</dbReference>
<evidence type="ECO:0000256" key="9">
    <source>
        <dbReference type="SAM" id="Phobius"/>
    </source>
</evidence>
<name>A0A2T1HSI3_9HYPH</name>
<comment type="similarity">
    <text evidence="8">Belongs to the glycosyltransferase 2 family. GtrB subfamily.</text>
</comment>
<evidence type="ECO:0000256" key="3">
    <source>
        <dbReference type="ARBA" id="ARBA00022676"/>
    </source>
</evidence>
<dbReference type="GO" id="GO:0016757">
    <property type="term" value="F:glycosyltransferase activity"/>
    <property type="evidence" value="ECO:0007669"/>
    <property type="project" value="UniProtKB-KW"/>
</dbReference>
<evidence type="ECO:0000256" key="6">
    <source>
        <dbReference type="ARBA" id="ARBA00022989"/>
    </source>
</evidence>
<dbReference type="OrthoDB" id="9807795at2"/>
<dbReference type="FunFam" id="3.90.550.10:FF:000079">
    <property type="entry name" value="Probable glycosyl transferase"/>
    <property type="match status" value="1"/>
</dbReference>
<organism evidence="11 12">
    <name type="scientific">Alsobacter soli</name>
    <dbReference type="NCBI Taxonomy" id="2109933"/>
    <lineage>
        <taxon>Bacteria</taxon>
        <taxon>Pseudomonadati</taxon>
        <taxon>Pseudomonadota</taxon>
        <taxon>Alphaproteobacteria</taxon>
        <taxon>Hyphomicrobiales</taxon>
        <taxon>Alsobacteraceae</taxon>
        <taxon>Alsobacter</taxon>
    </lineage>
</organism>
<comment type="caution">
    <text evidence="11">The sequence shown here is derived from an EMBL/GenBank/DDBJ whole genome shotgun (WGS) entry which is preliminary data.</text>
</comment>
<evidence type="ECO:0000256" key="8">
    <source>
        <dbReference type="ARBA" id="ARBA00038152"/>
    </source>
</evidence>
<keyword evidence="6 9" id="KW-1133">Transmembrane helix</keyword>
<evidence type="ECO:0000313" key="12">
    <source>
        <dbReference type="Proteomes" id="UP000239772"/>
    </source>
</evidence>
<comment type="subcellular location">
    <subcellularLocation>
        <location evidence="1">Cell membrane</location>
        <topology evidence="1">Multi-pass membrane protein</topology>
    </subcellularLocation>
</comment>
<dbReference type="SUPFAM" id="SSF53448">
    <property type="entry name" value="Nucleotide-diphospho-sugar transferases"/>
    <property type="match status" value="1"/>
</dbReference>
<evidence type="ECO:0000256" key="2">
    <source>
        <dbReference type="ARBA" id="ARBA00022475"/>
    </source>
</evidence>
<dbReference type="CDD" id="cd04187">
    <property type="entry name" value="DPM1_like_bac"/>
    <property type="match status" value="1"/>
</dbReference>
<sequence length="337" mass="37548">MEVAPVSEPAPELSVVIPVFNEGENVDTLVERLAPILDAVAASWEVVFVDDGSRDDTLARIRRLNETDPRLRAVSFSRNFGKEIAIAGGLDHARGQATVIMDADLQHPPEMIATFVEKWREGYAMVYGQRTDRRADGPVRRWLTRAFYRLFAAFGETPLPEGAGDFRLLDRRAVEALRQMGERARFSKGLYAWIGFPSIGVPFEVAERVSGTSKFNARKLFRFAFDGITSFSTLPLKLWTYVGALVSAFSFVTGLWFIVRTLVWGVDVPGYASLIVSVMFLAGVQLVSLGVIGEYIGRIFAEVKRRPLYIVGEQVGFEENPPVALPARPFGVDRRRA</sequence>
<keyword evidence="5 9" id="KW-0812">Transmembrane</keyword>
<dbReference type="PANTHER" id="PTHR48090:SF8">
    <property type="entry name" value="GLYCOSYLTRANSFERASE CSBB-RELATED"/>
    <property type="match status" value="1"/>
</dbReference>
<reference evidence="12" key="1">
    <citation type="submission" date="2018-03" db="EMBL/GenBank/DDBJ databases">
        <authorList>
            <person name="Sun L."/>
            <person name="Liu H."/>
            <person name="Chen W."/>
            <person name="Huang K."/>
            <person name="Liu W."/>
            <person name="Gao X."/>
        </authorList>
    </citation>
    <scope>NUCLEOTIDE SEQUENCE [LARGE SCALE GENOMIC DNA]</scope>
    <source>
        <strain evidence="12">SH9</strain>
    </source>
</reference>
<keyword evidence="12" id="KW-1185">Reference proteome</keyword>
<dbReference type="InterPro" id="IPR001173">
    <property type="entry name" value="Glyco_trans_2-like"/>
</dbReference>
<evidence type="ECO:0000256" key="1">
    <source>
        <dbReference type="ARBA" id="ARBA00004651"/>
    </source>
</evidence>
<feature type="transmembrane region" description="Helical" evidence="9">
    <location>
        <begin position="238"/>
        <end position="259"/>
    </location>
</feature>
<gene>
    <name evidence="11" type="ORF">SLNSH_13770</name>
</gene>
<dbReference type="AlphaFoldDB" id="A0A2T1HSI3"/>
<dbReference type="Pfam" id="PF00535">
    <property type="entry name" value="Glycos_transf_2"/>
    <property type="match status" value="1"/>
</dbReference>
<evidence type="ECO:0000313" key="11">
    <source>
        <dbReference type="EMBL" id="PSC04568.1"/>
    </source>
</evidence>
<dbReference type="Gene3D" id="3.90.550.10">
    <property type="entry name" value="Spore Coat Polysaccharide Biosynthesis Protein SpsA, Chain A"/>
    <property type="match status" value="1"/>
</dbReference>
<keyword evidence="3" id="KW-0328">Glycosyltransferase</keyword>
<keyword evidence="7 9" id="KW-0472">Membrane</keyword>
<dbReference type="Proteomes" id="UP000239772">
    <property type="component" value="Unassembled WGS sequence"/>
</dbReference>
<accession>A0A2T1HSI3</accession>
<dbReference type="GO" id="GO:0005886">
    <property type="term" value="C:plasma membrane"/>
    <property type="evidence" value="ECO:0007669"/>
    <property type="project" value="UniProtKB-SubCell"/>
</dbReference>
<evidence type="ECO:0000256" key="5">
    <source>
        <dbReference type="ARBA" id="ARBA00022692"/>
    </source>
</evidence>
<dbReference type="EMBL" id="PVZS01000013">
    <property type="protein sequence ID" value="PSC04568.1"/>
    <property type="molecule type" value="Genomic_DNA"/>
</dbReference>
<proteinExistence type="inferred from homology"/>
<evidence type="ECO:0000256" key="4">
    <source>
        <dbReference type="ARBA" id="ARBA00022679"/>
    </source>
</evidence>
<feature type="domain" description="Glycosyltransferase 2-like" evidence="10">
    <location>
        <begin position="14"/>
        <end position="177"/>
    </location>
</feature>
<dbReference type="InterPro" id="IPR050256">
    <property type="entry name" value="Glycosyltransferase_2"/>
</dbReference>
<dbReference type="InterPro" id="IPR029044">
    <property type="entry name" value="Nucleotide-diphossugar_trans"/>
</dbReference>
<dbReference type="PANTHER" id="PTHR48090">
    <property type="entry name" value="UNDECAPRENYL-PHOSPHATE 4-DEOXY-4-FORMAMIDO-L-ARABINOSE TRANSFERASE-RELATED"/>
    <property type="match status" value="1"/>
</dbReference>
<feature type="transmembrane region" description="Helical" evidence="9">
    <location>
        <begin position="271"/>
        <end position="296"/>
    </location>
</feature>
<evidence type="ECO:0000256" key="7">
    <source>
        <dbReference type="ARBA" id="ARBA00023136"/>
    </source>
</evidence>
<keyword evidence="4 11" id="KW-0808">Transferase</keyword>
<protein>
    <submittedName>
        <fullName evidence="11">Glycosyltransferase</fullName>
    </submittedName>
</protein>
<keyword evidence="2" id="KW-1003">Cell membrane</keyword>
<evidence type="ECO:0000259" key="10">
    <source>
        <dbReference type="Pfam" id="PF00535"/>
    </source>
</evidence>